<dbReference type="Proteomes" id="UP000596660">
    <property type="component" value="Unplaced"/>
</dbReference>
<dbReference type="Pfam" id="PF01657">
    <property type="entry name" value="Stress-antifung"/>
    <property type="match status" value="3"/>
</dbReference>
<dbReference type="OMA" id="PQMSANI"/>
<sequence length="311" mass="34667">MFNKELGNIFDKIDSKAVKPSSGGLGKDQKKLTNFETLYALVQCTRDLSPLSCGQCLAQAIQNFEGFCTENSQLGEYCNKKTIISSSSQVSANIDHLLADIVTKSLQGATFVKASYGNGKDTVYGLAQCRGDVDSKDCMECIQNAAKQVRKLCPNQSDARIWYDYCFLRHSQNNFFGNVDLSYGILYKNIANVTNPDVFNQELGNMFDRIDSKAVKPSSGGLGKDQKKVTDFETLYALVQCTRDLSPMSCAQCLAQAIRNFEGYCSNSKGCRVLYSSCYVRYELYPFFFPLEGQFPNNKGHSLKKSVIIHH</sequence>
<organism evidence="7 8">
    <name type="scientific">Chenopodium quinoa</name>
    <name type="common">Quinoa</name>
    <dbReference type="NCBI Taxonomy" id="63459"/>
    <lineage>
        <taxon>Eukaryota</taxon>
        <taxon>Viridiplantae</taxon>
        <taxon>Streptophyta</taxon>
        <taxon>Embryophyta</taxon>
        <taxon>Tracheophyta</taxon>
        <taxon>Spermatophyta</taxon>
        <taxon>Magnoliopsida</taxon>
        <taxon>eudicotyledons</taxon>
        <taxon>Gunneridae</taxon>
        <taxon>Pentapetalae</taxon>
        <taxon>Caryophyllales</taxon>
        <taxon>Chenopodiaceae</taxon>
        <taxon>Chenopodioideae</taxon>
        <taxon>Atripliceae</taxon>
        <taxon>Chenopodium</taxon>
    </lineage>
</organism>
<comment type="similarity">
    <text evidence="5">Belongs to the cysteine-rich repeat secretory protein family.</text>
</comment>
<dbReference type="Gramene" id="AUR62001196-RA">
    <property type="protein sequence ID" value="AUR62001196-RA:cds"/>
    <property type="gene ID" value="AUR62001196"/>
</dbReference>
<dbReference type="Gene3D" id="3.30.430.20">
    <property type="entry name" value="Gnk2 domain, C-X8-C-X2-C motif"/>
    <property type="match status" value="3"/>
</dbReference>
<evidence type="ECO:0000256" key="2">
    <source>
        <dbReference type="ARBA" id="ARBA00022525"/>
    </source>
</evidence>
<name>A0A803KQ90_CHEQI</name>
<reference evidence="7" key="1">
    <citation type="journal article" date="2017" name="Nature">
        <title>The genome of Chenopodium quinoa.</title>
        <authorList>
            <person name="Jarvis D.E."/>
            <person name="Ho Y.S."/>
            <person name="Lightfoot D.J."/>
            <person name="Schmoeckel S.M."/>
            <person name="Li B."/>
            <person name="Borm T.J.A."/>
            <person name="Ohyanagi H."/>
            <person name="Mineta K."/>
            <person name="Michell C.T."/>
            <person name="Saber N."/>
            <person name="Kharbatia N.M."/>
            <person name="Rupper R.R."/>
            <person name="Sharp A.R."/>
            <person name="Dally N."/>
            <person name="Boughton B.A."/>
            <person name="Woo Y.H."/>
            <person name="Gao G."/>
            <person name="Schijlen E.G.W.M."/>
            <person name="Guo X."/>
            <person name="Momin A.A."/>
            <person name="Negrao S."/>
            <person name="Al-Babili S."/>
            <person name="Gehring C."/>
            <person name="Roessner U."/>
            <person name="Jung C."/>
            <person name="Murphy K."/>
            <person name="Arold S.T."/>
            <person name="Gojobori T."/>
            <person name="van der Linden C.G."/>
            <person name="van Loo E.N."/>
            <person name="Jellen E.N."/>
            <person name="Maughan P.J."/>
            <person name="Tester M."/>
        </authorList>
    </citation>
    <scope>NUCLEOTIDE SEQUENCE [LARGE SCALE GENOMIC DNA]</scope>
    <source>
        <strain evidence="7">cv. PI 614886</strain>
    </source>
</reference>
<evidence type="ECO:0000313" key="7">
    <source>
        <dbReference type="EnsemblPlants" id="AUR62001196-RA:cds"/>
    </source>
</evidence>
<evidence type="ECO:0000256" key="4">
    <source>
        <dbReference type="ARBA" id="ARBA00022737"/>
    </source>
</evidence>
<protein>
    <recommendedName>
        <fullName evidence="6">Gnk2-homologous domain-containing protein</fullName>
    </recommendedName>
</protein>
<dbReference type="EnsemblPlants" id="AUR62001196-RA">
    <property type="protein sequence ID" value="AUR62001196-RA:cds"/>
    <property type="gene ID" value="AUR62001196"/>
</dbReference>
<dbReference type="PROSITE" id="PS51473">
    <property type="entry name" value="GNK2"/>
    <property type="match status" value="2"/>
</dbReference>
<feature type="domain" description="Gnk2-homologous" evidence="6">
    <location>
        <begin position="71"/>
        <end position="175"/>
    </location>
</feature>
<reference evidence="7" key="2">
    <citation type="submission" date="2021-03" db="UniProtKB">
        <authorList>
            <consortium name="EnsemblPlants"/>
        </authorList>
    </citation>
    <scope>IDENTIFICATION</scope>
</reference>
<evidence type="ECO:0000256" key="5">
    <source>
        <dbReference type="ARBA" id="ARBA00038515"/>
    </source>
</evidence>
<keyword evidence="8" id="KW-1185">Reference proteome</keyword>
<dbReference type="InterPro" id="IPR050581">
    <property type="entry name" value="CRR_secretory_protein"/>
</dbReference>
<dbReference type="InterPro" id="IPR038408">
    <property type="entry name" value="GNK2_sf"/>
</dbReference>
<keyword evidence="2" id="KW-0964">Secreted</keyword>
<accession>A0A803KQ90</accession>
<proteinExistence type="inferred from homology"/>
<evidence type="ECO:0000256" key="3">
    <source>
        <dbReference type="ARBA" id="ARBA00022729"/>
    </source>
</evidence>
<comment type="subcellular location">
    <subcellularLocation>
        <location evidence="1">Secreted</location>
    </subcellularLocation>
</comment>
<dbReference type="PANTHER" id="PTHR32411">
    <property type="entry name" value="CYSTEINE-RICH REPEAT SECRETORY PROTEIN 38-RELATED"/>
    <property type="match status" value="1"/>
</dbReference>
<evidence type="ECO:0000259" key="6">
    <source>
        <dbReference type="PROSITE" id="PS51473"/>
    </source>
</evidence>
<dbReference type="CDD" id="cd23509">
    <property type="entry name" value="Gnk2-like"/>
    <property type="match status" value="3"/>
</dbReference>
<dbReference type="GO" id="GO:0005576">
    <property type="term" value="C:extracellular region"/>
    <property type="evidence" value="ECO:0007669"/>
    <property type="project" value="UniProtKB-SubCell"/>
</dbReference>
<dbReference type="AlphaFoldDB" id="A0A803KQ90"/>
<dbReference type="PANTHER" id="PTHR32411:SF55">
    <property type="entry name" value="CYSTEINE-RICH REPEAT SECRETORY PROTEIN 55"/>
    <property type="match status" value="1"/>
</dbReference>
<dbReference type="InterPro" id="IPR002902">
    <property type="entry name" value="GNK2"/>
</dbReference>
<keyword evidence="3" id="KW-0732">Signal</keyword>
<feature type="domain" description="Gnk2-homologous" evidence="6">
    <location>
        <begin position="181"/>
        <end position="287"/>
    </location>
</feature>
<evidence type="ECO:0000256" key="1">
    <source>
        <dbReference type="ARBA" id="ARBA00004613"/>
    </source>
</evidence>
<evidence type="ECO:0000313" key="8">
    <source>
        <dbReference type="Proteomes" id="UP000596660"/>
    </source>
</evidence>
<keyword evidence="4" id="KW-0677">Repeat</keyword>